<dbReference type="EMBL" id="NCSJ02000322">
    <property type="protein sequence ID" value="RFU25583.1"/>
    <property type="molecule type" value="Genomic_DNA"/>
</dbReference>
<evidence type="ECO:0000313" key="2">
    <source>
        <dbReference type="EMBL" id="RFU25583.1"/>
    </source>
</evidence>
<accession>A0A3E2GXV0</accession>
<protein>
    <submittedName>
        <fullName evidence="2">Uncharacterized protein</fullName>
    </submittedName>
</protein>
<proteinExistence type="predicted"/>
<sequence length="71" mass="7207">MGSSSSKVARSATRKYPTRTPAPATSAGRPRPANARQQAAPPSSAAPSGNAPGPTVHPNTKPRSTRDEGSL</sequence>
<feature type="non-terminal residue" evidence="2">
    <location>
        <position position="1"/>
    </location>
</feature>
<comment type="caution">
    <text evidence="2">The sequence shown here is derived from an EMBL/GenBank/DDBJ whole genome shotgun (WGS) entry which is preliminary data.</text>
</comment>
<feature type="region of interest" description="Disordered" evidence="1">
    <location>
        <begin position="1"/>
        <end position="71"/>
    </location>
</feature>
<organism evidence="2 3">
    <name type="scientific">Scytalidium lignicola</name>
    <name type="common">Hyphomycete</name>
    <dbReference type="NCBI Taxonomy" id="5539"/>
    <lineage>
        <taxon>Eukaryota</taxon>
        <taxon>Fungi</taxon>
        <taxon>Dikarya</taxon>
        <taxon>Ascomycota</taxon>
        <taxon>Pezizomycotina</taxon>
        <taxon>Leotiomycetes</taxon>
        <taxon>Leotiomycetes incertae sedis</taxon>
        <taxon>Scytalidium</taxon>
    </lineage>
</organism>
<name>A0A3E2GXV0_SCYLI</name>
<gene>
    <name evidence="2" type="ORF">B7463_g10760</name>
</gene>
<reference evidence="2 3" key="1">
    <citation type="submission" date="2018-05" db="EMBL/GenBank/DDBJ databases">
        <title>Draft genome sequence of Scytalidium lignicola DSM 105466, a ubiquitous saprotrophic fungus.</title>
        <authorList>
            <person name="Buettner E."/>
            <person name="Gebauer A.M."/>
            <person name="Hofrichter M."/>
            <person name="Liers C."/>
            <person name="Kellner H."/>
        </authorList>
    </citation>
    <scope>NUCLEOTIDE SEQUENCE [LARGE SCALE GENOMIC DNA]</scope>
    <source>
        <strain evidence="2 3">DSM 105466</strain>
    </source>
</reference>
<dbReference type="Proteomes" id="UP000258309">
    <property type="component" value="Unassembled WGS sequence"/>
</dbReference>
<keyword evidence="3" id="KW-1185">Reference proteome</keyword>
<evidence type="ECO:0000256" key="1">
    <source>
        <dbReference type="SAM" id="MobiDB-lite"/>
    </source>
</evidence>
<feature type="non-terminal residue" evidence="2">
    <location>
        <position position="71"/>
    </location>
</feature>
<evidence type="ECO:0000313" key="3">
    <source>
        <dbReference type="Proteomes" id="UP000258309"/>
    </source>
</evidence>
<feature type="compositionally biased region" description="Low complexity" evidence="1">
    <location>
        <begin position="27"/>
        <end position="54"/>
    </location>
</feature>
<dbReference type="AlphaFoldDB" id="A0A3E2GXV0"/>